<organism evidence="8 9">
    <name type="scientific">Scleroderma citrinum Foug A</name>
    <dbReference type="NCBI Taxonomy" id="1036808"/>
    <lineage>
        <taxon>Eukaryota</taxon>
        <taxon>Fungi</taxon>
        <taxon>Dikarya</taxon>
        <taxon>Basidiomycota</taxon>
        <taxon>Agaricomycotina</taxon>
        <taxon>Agaricomycetes</taxon>
        <taxon>Agaricomycetidae</taxon>
        <taxon>Boletales</taxon>
        <taxon>Sclerodermatineae</taxon>
        <taxon>Sclerodermataceae</taxon>
        <taxon>Scleroderma</taxon>
    </lineage>
</organism>
<accession>A0A0C3DI26</accession>
<dbReference type="STRING" id="1036808.A0A0C3DI26"/>
<dbReference type="GO" id="GO:0035243">
    <property type="term" value="F:protein-arginine omega-N symmetric methyltransferase activity"/>
    <property type="evidence" value="ECO:0007669"/>
    <property type="project" value="UniProtKB-EC"/>
</dbReference>
<dbReference type="InterPro" id="IPR038375">
    <property type="entry name" value="NDUFAF7_sf"/>
</dbReference>
<protein>
    <recommendedName>
        <fullName evidence="7">Protein arginine methyltransferase NDUFAF7</fullName>
        <ecNumber evidence="7">2.1.1.320</ecNumber>
    </recommendedName>
</protein>
<dbReference type="HOGENOM" id="CLU_028484_1_0_1"/>
<evidence type="ECO:0000256" key="3">
    <source>
        <dbReference type="ARBA" id="ARBA00022603"/>
    </source>
</evidence>
<dbReference type="OrthoDB" id="17415at2759"/>
<evidence type="ECO:0000256" key="1">
    <source>
        <dbReference type="ARBA" id="ARBA00004173"/>
    </source>
</evidence>
<evidence type="ECO:0000256" key="2">
    <source>
        <dbReference type="ARBA" id="ARBA00005891"/>
    </source>
</evidence>
<reference evidence="9" key="2">
    <citation type="submission" date="2015-01" db="EMBL/GenBank/DDBJ databases">
        <title>Evolutionary Origins and Diversification of the Mycorrhizal Mutualists.</title>
        <authorList>
            <consortium name="DOE Joint Genome Institute"/>
            <consortium name="Mycorrhizal Genomics Consortium"/>
            <person name="Kohler A."/>
            <person name="Kuo A."/>
            <person name="Nagy L.G."/>
            <person name="Floudas D."/>
            <person name="Copeland A."/>
            <person name="Barry K.W."/>
            <person name="Cichocki N."/>
            <person name="Veneault-Fourrey C."/>
            <person name="LaButti K."/>
            <person name="Lindquist E.A."/>
            <person name="Lipzen A."/>
            <person name="Lundell T."/>
            <person name="Morin E."/>
            <person name="Murat C."/>
            <person name="Riley R."/>
            <person name="Ohm R."/>
            <person name="Sun H."/>
            <person name="Tunlid A."/>
            <person name="Henrissat B."/>
            <person name="Grigoriev I.V."/>
            <person name="Hibbett D.S."/>
            <person name="Martin F."/>
        </authorList>
    </citation>
    <scope>NUCLEOTIDE SEQUENCE [LARGE SCALE GENOMIC DNA]</scope>
    <source>
        <strain evidence="9">Foug A</strain>
    </source>
</reference>
<comment type="similarity">
    <text evidence="2 7">Belongs to the NDUFAF7 family.</text>
</comment>
<reference evidence="8 9" key="1">
    <citation type="submission" date="2014-04" db="EMBL/GenBank/DDBJ databases">
        <authorList>
            <consortium name="DOE Joint Genome Institute"/>
            <person name="Kuo A."/>
            <person name="Kohler A."/>
            <person name="Nagy L.G."/>
            <person name="Floudas D."/>
            <person name="Copeland A."/>
            <person name="Barry K.W."/>
            <person name="Cichocki N."/>
            <person name="Veneault-Fourrey C."/>
            <person name="LaButti K."/>
            <person name="Lindquist E.A."/>
            <person name="Lipzen A."/>
            <person name="Lundell T."/>
            <person name="Morin E."/>
            <person name="Murat C."/>
            <person name="Sun H."/>
            <person name="Tunlid A."/>
            <person name="Henrissat B."/>
            <person name="Grigoriev I.V."/>
            <person name="Hibbett D.S."/>
            <person name="Martin F."/>
            <person name="Nordberg H.P."/>
            <person name="Cantor M.N."/>
            <person name="Hua S.X."/>
        </authorList>
    </citation>
    <scope>NUCLEOTIDE SEQUENCE [LARGE SCALE GENOMIC DNA]</scope>
    <source>
        <strain evidence="8 9">Foug A</strain>
    </source>
</reference>
<gene>
    <name evidence="8" type="ORF">SCLCIDRAFT_133540</name>
</gene>
<evidence type="ECO:0000256" key="6">
    <source>
        <dbReference type="ARBA" id="ARBA00048612"/>
    </source>
</evidence>
<dbReference type="InParanoid" id="A0A0C3DI26"/>
<keyword evidence="9" id="KW-1185">Reference proteome</keyword>
<keyword evidence="3 7" id="KW-0489">Methyltransferase</keyword>
<dbReference type="PANTHER" id="PTHR12049">
    <property type="entry name" value="PROTEIN ARGININE METHYLTRANSFERASE NDUFAF7, MITOCHONDRIAL"/>
    <property type="match status" value="1"/>
</dbReference>
<comment type="subcellular location">
    <subcellularLocation>
        <location evidence="1 7">Mitochondrion</location>
    </subcellularLocation>
</comment>
<dbReference type="Gene3D" id="3.40.50.12710">
    <property type="match status" value="1"/>
</dbReference>
<evidence type="ECO:0000313" key="8">
    <source>
        <dbReference type="EMBL" id="KIM56004.1"/>
    </source>
</evidence>
<sequence length="456" mass="51654">MLVRDFIEDALYNPNYGYFSKEATILTAPGEENEGFDFNGFKDSAQFESAVANRYVECGSVTETEGPGRQIWHTPTELFKPWYGQAIAQCLVSEYLLKYFPYEDFKIYELGAGNGTLALNILDYLRTHFPEVYDRTLYTIIEISAPLACAQRERLRRAGHTKRTVNVHHRSIFAWTRTEPAPCYVLATEVVDNFAHDVVRYDVRTLEPFQGEVAIDDAGEFIPYYTRITDPLIASLLSLRRRLNHHPALPWYLRTSPLRSIYASLPFAPNLSPPEYIPTRLLSFLRVLRAHFPLHRLLLTDFSSLPDAVPGANAPVVQTSVRGTMVPCKTVFVQQGYFDILFPTAFEPLRDMYELILEQSPTMEMDLEDDLTHARVSPLTSSSSSLSLGTHFFSPSNRRSPIDGIASASGLSVGERRSSVYSHAEFLETYGALGKTRLRNGENPMVAFYQNVKVLF</sequence>
<dbReference type="FunCoup" id="A0A0C3DI26">
    <property type="interactions" value="25"/>
</dbReference>
<comment type="function">
    <text evidence="7">Arginine methyltransferase involved in the assembly or stability of mitochondrial NADH:ubiquinone oxidoreductase complex (complex I).</text>
</comment>
<keyword evidence="4 7" id="KW-0808">Transferase</keyword>
<evidence type="ECO:0000256" key="4">
    <source>
        <dbReference type="ARBA" id="ARBA00022679"/>
    </source>
</evidence>
<dbReference type="EC" id="2.1.1.320" evidence="7"/>
<dbReference type="EMBL" id="KN822124">
    <property type="protein sequence ID" value="KIM56004.1"/>
    <property type="molecule type" value="Genomic_DNA"/>
</dbReference>
<dbReference type="AlphaFoldDB" id="A0A0C3DI26"/>
<dbReference type="SUPFAM" id="SSF53335">
    <property type="entry name" value="S-adenosyl-L-methionine-dependent methyltransferases"/>
    <property type="match status" value="1"/>
</dbReference>
<dbReference type="GO" id="GO:0032259">
    <property type="term" value="P:methylation"/>
    <property type="evidence" value="ECO:0007669"/>
    <property type="project" value="UniProtKB-KW"/>
</dbReference>
<comment type="catalytic activity">
    <reaction evidence="6 7">
        <text>L-arginyl-[protein] + 2 S-adenosyl-L-methionine = N(omega),N(omega)'-dimethyl-L-arginyl-[protein] + 2 S-adenosyl-L-homocysteine + 2 H(+)</text>
        <dbReference type="Rhea" id="RHEA:48108"/>
        <dbReference type="Rhea" id="RHEA-COMP:10532"/>
        <dbReference type="Rhea" id="RHEA-COMP:11992"/>
        <dbReference type="ChEBI" id="CHEBI:15378"/>
        <dbReference type="ChEBI" id="CHEBI:29965"/>
        <dbReference type="ChEBI" id="CHEBI:57856"/>
        <dbReference type="ChEBI" id="CHEBI:59789"/>
        <dbReference type="ChEBI" id="CHEBI:88221"/>
        <dbReference type="EC" id="2.1.1.320"/>
    </reaction>
</comment>
<dbReference type="PANTHER" id="PTHR12049:SF5">
    <property type="entry name" value="PROTEIN ARGININE METHYLTRANSFERASE NDUFAF7 HOMOLOG, MITOCHONDRIAL"/>
    <property type="match status" value="1"/>
</dbReference>
<keyword evidence="5 7" id="KW-0496">Mitochondrion</keyword>
<dbReference type="InterPro" id="IPR029063">
    <property type="entry name" value="SAM-dependent_MTases_sf"/>
</dbReference>
<evidence type="ECO:0000256" key="7">
    <source>
        <dbReference type="RuleBase" id="RU364114"/>
    </source>
</evidence>
<evidence type="ECO:0000313" key="9">
    <source>
        <dbReference type="Proteomes" id="UP000053989"/>
    </source>
</evidence>
<proteinExistence type="inferred from homology"/>
<dbReference type="GO" id="GO:0005739">
    <property type="term" value="C:mitochondrion"/>
    <property type="evidence" value="ECO:0007669"/>
    <property type="project" value="UniProtKB-SubCell"/>
</dbReference>
<evidence type="ECO:0000256" key="5">
    <source>
        <dbReference type="ARBA" id="ARBA00023128"/>
    </source>
</evidence>
<dbReference type="InterPro" id="IPR003788">
    <property type="entry name" value="NDUFAF7"/>
</dbReference>
<dbReference type="Proteomes" id="UP000053989">
    <property type="component" value="Unassembled WGS sequence"/>
</dbReference>
<name>A0A0C3DI26_9AGAM</name>
<dbReference type="Pfam" id="PF02636">
    <property type="entry name" value="Methyltransf_28"/>
    <property type="match status" value="1"/>
</dbReference>